<proteinExistence type="predicted"/>
<dbReference type="Gene3D" id="3.40.50.150">
    <property type="entry name" value="Vaccinia Virus protein VP39"/>
    <property type="match status" value="1"/>
</dbReference>
<evidence type="ECO:0000313" key="1">
    <source>
        <dbReference type="EMBL" id="NYJ13072.1"/>
    </source>
</evidence>
<dbReference type="AlphaFoldDB" id="A0A7Z0IZJ6"/>
<dbReference type="Proteomes" id="UP000535276">
    <property type="component" value="Unassembled WGS sequence"/>
</dbReference>
<organism evidence="1 2">
    <name type="scientific">Rhizobium leguminosarum</name>
    <dbReference type="NCBI Taxonomy" id="384"/>
    <lineage>
        <taxon>Bacteria</taxon>
        <taxon>Pseudomonadati</taxon>
        <taxon>Pseudomonadota</taxon>
        <taxon>Alphaproteobacteria</taxon>
        <taxon>Hyphomicrobiales</taxon>
        <taxon>Rhizobiaceae</taxon>
        <taxon>Rhizobium/Agrobacterium group</taxon>
        <taxon>Rhizobium</taxon>
    </lineage>
</organism>
<evidence type="ECO:0008006" key="3">
    <source>
        <dbReference type="Google" id="ProtNLM"/>
    </source>
</evidence>
<accession>A0A7Z0IZJ6</accession>
<name>A0A7Z0IZJ6_RHILE</name>
<reference evidence="1 2" key="1">
    <citation type="submission" date="2020-07" db="EMBL/GenBank/DDBJ databases">
        <title>Genomic Encyclopedia of Type Strains, Phase IV (KMG-V): Genome sequencing to study the core and pangenomes of soil and plant-associated prokaryotes.</title>
        <authorList>
            <person name="Whitman W."/>
        </authorList>
    </citation>
    <scope>NUCLEOTIDE SEQUENCE [LARGE SCALE GENOMIC DNA]</scope>
    <source>
        <strain evidence="1 2">SEMIA 4052</strain>
    </source>
</reference>
<comment type="caution">
    <text evidence="1">The sequence shown here is derived from an EMBL/GenBank/DDBJ whole genome shotgun (WGS) entry which is preliminary data.</text>
</comment>
<sequence length="343" mass="39429">MRVESMEHDMRDFSSFFEECEQAPRLNELAGFFRATAAGRSGNPIKQPHVDRRLLGDDSLLDRFILLHERRRGPFDQHYHASIPYRLEEECRLGYAILRYCQGISGPLKLYSLGTAEGTMARTISELAEGRVESLSCSPNVENYRSFMAYGDPPHATFFHGPFHHLRKDLLETRPELTKFASGFDIIFEDTTFQMYSPNRPDQIEFVSQHLRNDGLFFFVEKFKNPDIAEYQRRESQKDYGFKARFFGPTDIIEKKAAVLTVMNRNEVTLAEMSDAIKRRFQHCFVTWNSGNFCTLVASNSLSNVQRFISGLIKPAIPTEYVYETLPLLLFNDEGARVGDPGT</sequence>
<gene>
    <name evidence="1" type="ORF">GGI64_004153</name>
</gene>
<dbReference type="EMBL" id="JACBZV010000007">
    <property type="protein sequence ID" value="NYJ13072.1"/>
    <property type="molecule type" value="Genomic_DNA"/>
</dbReference>
<dbReference type="InterPro" id="IPR029063">
    <property type="entry name" value="SAM-dependent_MTases_sf"/>
</dbReference>
<protein>
    <recommendedName>
        <fullName evidence="3">Class I SAM-dependent methyltransferase</fullName>
    </recommendedName>
</protein>
<evidence type="ECO:0000313" key="2">
    <source>
        <dbReference type="Proteomes" id="UP000535276"/>
    </source>
</evidence>
<dbReference type="SUPFAM" id="SSF53335">
    <property type="entry name" value="S-adenosyl-L-methionine-dependent methyltransferases"/>
    <property type="match status" value="1"/>
</dbReference>
<dbReference type="CDD" id="cd02440">
    <property type="entry name" value="AdoMet_MTases"/>
    <property type="match status" value="1"/>
</dbReference>